<dbReference type="EMBL" id="JAEAOA010000619">
    <property type="protein sequence ID" value="KAK3582911.1"/>
    <property type="molecule type" value="Genomic_DNA"/>
</dbReference>
<organism evidence="2 3">
    <name type="scientific">Potamilus streckersoni</name>
    <dbReference type="NCBI Taxonomy" id="2493646"/>
    <lineage>
        <taxon>Eukaryota</taxon>
        <taxon>Metazoa</taxon>
        <taxon>Spiralia</taxon>
        <taxon>Lophotrochozoa</taxon>
        <taxon>Mollusca</taxon>
        <taxon>Bivalvia</taxon>
        <taxon>Autobranchia</taxon>
        <taxon>Heteroconchia</taxon>
        <taxon>Palaeoheterodonta</taxon>
        <taxon>Unionida</taxon>
        <taxon>Unionoidea</taxon>
        <taxon>Unionidae</taxon>
        <taxon>Ambleminae</taxon>
        <taxon>Lampsilini</taxon>
        <taxon>Potamilus</taxon>
    </lineage>
</organism>
<name>A0AAE0S0A3_9BIVA</name>
<feature type="coiled-coil region" evidence="1">
    <location>
        <begin position="80"/>
        <end position="174"/>
    </location>
</feature>
<sequence length="184" mass="22062">MSTKKFGSHTPVKLISTTEQIRRLETQLEISRQEKDNLLKEVIILRGFFDMAKIDKEMKKENPNIVDFDYTQLYMDALKSLVLERKNKELESRLPEIETNRNLYDKELKETEVLREKLAKAKRQLNEHRERLTLFEVKLPSIFGNSTRKREQSVNELEYKLNALQKELEKEKKYRFLYLSPESH</sequence>
<comment type="caution">
    <text evidence="2">The sequence shown here is derived from an EMBL/GenBank/DDBJ whole genome shotgun (WGS) entry which is preliminary data.</text>
</comment>
<keyword evidence="3" id="KW-1185">Reference proteome</keyword>
<accession>A0AAE0S0A3</accession>
<keyword evidence="1" id="KW-0175">Coiled coil</keyword>
<reference evidence="2" key="2">
    <citation type="journal article" date="2021" name="Genome Biol. Evol.">
        <title>Developing a high-quality reference genome for a parasitic bivalve with doubly uniparental inheritance (Bivalvia: Unionida).</title>
        <authorList>
            <person name="Smith C.H."/>
        </authorList>
    </citation>
    <scope>NUCLEOTIDE SEQUENCE</scope>
    <source>
        <strain evidence="2">CHS0354</strain>
        <tissue evidence="2">Mantle</tissue>
    </source>
</reference>
<feature type="coiled-coil region" evidence="1">
    <location>
        <begin position="14"/>
        <end position="41"/>
    </location>
</feature>
<protein>
    <submittedName>
        <fullName evidence="2">Uncharacterized protein</fullName>
    </submittedName>
</protein>
<proteinExistence type="predicted"/>
<gene>
    <name evidence="2" type="ORF">CHS0354_009716</name>
</gene>
<evidence type="ECO:0000313" key="2">
    <source>
        <dbReference type="EMBL" id="KAK3582911.1"/>
    </source>
</evidence>
<evidence type="ECO:0000313" key="3">
    <source>
        <dbReference type="Proteomes" id="UP001195483"/>
    </source>
</evidence>
<reference evidence="2" key="1">
    <citation type="journal article" date="2021" name="Genome Biol. Evol.">
        <title>A High-Quality Reference Genome for a Parasitic Bivalve with Doubly Uniparental Inheritance (Bivalvia: Unionida).</title>
        <authorList>
            <person name="Smith C.H."/>
        </authorList>
    </citation>
    <scope>NUCLEOTIDE SEQUENCE</scope>
    <source>
        <strain evidence="2">CHS0354</strain>
    </source>
</reference>
<dbReference type="AlphaFoldDB" id="A0AAE0S0A3"/>
<evidence type="ECO:0000256" key="1">
    <source>
        <dbReference type="SAM" id="Coils"/>
    </source>
</evidence>
<dbReference type="Proteomes" id="UP001195483">
    <property type="component" value="Unassembled WGS sequence"/>
</dbReference>
<reference evidence="2" key="3">
    <citation type="submission" date="2023-05" db="EMBL/GenBank/DDBJ databases">
        <authorList>
            <person name="Smith C.H."/>
        </authorList>
    </citation>
    <scope>NUCLEOTIDE SEQUENCE</scope>
    <source>
        <strain evidence="2">CHS0354</strain>
        <tissue evidence="2">Mantle</tissue>
    </source>
</reference>